<evidence type="ECO:0000313" key="1">
    <source>
        <dbReference type="EMBL" id="TLS68930.1"/>
    </source>
</evidence>
<organism evidence="1 2">
    <name type="scientific">Mariprofundus erugo</name>
    <dbReference type="NCBI Taxonomy" id="2528639"/>
    <lineage>
        <taxon>Bacteria</taxon>
        <taxon>Pseudomonadati</taxon>
        <taxon>Pseudomonadota</taxon>
        <taxon>Candidatius Mariprofundia</taxon>
        <taxon>Mariprofundales</taxon>
        <taxon>Mariprofundaceae</taxon>
        <taxon>Mariprofundus</taxon>
    </lineage>
</organism>
<dbReference type="Proteomes" id="UP000306585">
    <property type="component" value="Unassembled WGS sequence"/>
</dbReference>
<reference evidence="1 2" key="1">
    <citation type="journal article" date="2019" name="Appl. Environ. Microbiol.">
        <title>Environmental Evidence and Genomic Insight of Iron-oxidizing Bacteria Preference Towards More Corrosion Resistant Stainless Steel at Higher Salinities.</title>
        <authorList>
            <person name="Garrison C.E."/>
            <person name="Price K.A."/>
            <person name="Field E.K."/>
        </authorList>
    </citation>
    <scope>NUCLEOTIDE SEQUENCE [LARGE SCALE GENOMIC DNA]</scope>
    <source>
        <strain evidence="1 2">P3</strain>
    </source>
</reference>
<sequence>MPQGIANKTELLAVKDRSPFMPDSGFSLGEYTVSGAQRGWTTSTTEEVGPISSRVSSGSYTYTLAKGNQLFTGKCTTGLIDKHVDLGDGWEIGNNQNGVSCSCGDQARLVLSTAALDSTGVSYEANGKQATVQPAGVTYNGRLFIGEKQFDLTTLHEVDGGIHLPEPAGYRVTSGQDVGAMVEVLTPGRMWLDKGLSHQTADSMRCLLTGLMFFRSE</sequence>
<dbReference type="AlphaFoldDB" id="A0A5R9GSN8"/>
<comment type="caution">
    <text evidence="1">The sequence shown here is derived from an EMBL/GenBank/DDBJ whole genome shotgun (WGS) entry which is preliminary data.</text>
</comment>
<dbReference type="EMBL" id="VBRY01000001">
    <property type="protein sequence ID" value="TLS68930.1"/>
    <property type="molecule type" value="Genomic_DNA"/>
</dbReference>
<proteinExistence type="predicted"/>
<name>A0A5R9GSN8_9PROT</name>
<protein>
    <submittedName>
        <fullName evidence="1">Uncharacterized protein</fullName>
    </submittedName>
</protein>
<dbReference type="RefSeq" id="WP_161595132.1">
    <property type="nucleotide sequence ID" value="NZ_VBRY01000001.1"/>
</dbReference>
<evidence type="ECO:0000313" key="2">
    <source>
        <dbReference type="Proteomes" id="UP000306585"/>
    </source>
</evidence>
<keyword evidence="2" id="KW-1185">Reference proteome</keyword>
<gene>
    <name evidence="1" type="ORF">FEF65_00005</name>
</gene>
<accession>A0A5R9GSN8</accession>